<accession>A0AAD7H8L9</accession>
<evidence type="ECO:0008006" key="4">
    <source>
        <dbReference type="Google" id="ProtNLM"/>
    </source>
</evidence>
<name>A0AAD7H8L9_9AGAR</name>
<feature type="transmembrane region" description="Helical" evidence="1">
    <location>
        <begin position="394"/>
        <end position="416"/>
    </location>
</feature>
<protein>
    <recommendedName>
        <fullName evidence="4">WW domain-containing protein</fullName>
    </recommendedName>
</protein>
<evidence type="ECO:0000256" key="1">
    <source>
        <dbReference type="SAM" id="Phobius"/>
    </source>
</evidence>
<keyword evidence="1" id="KW-0812">Transmembrane</keyword>
<keyword evidence="1" id="KW-0472">Membrane</keyword>
<dbReference type="EMBL" id="JARKIB010000322">
    <property type="protein sequence ID" value="KAJ7714605.1"/>
    <property type="molecule type" value="Genomic_DNA"/>
</dbReference>
<evidence type="ECO:0000313" key="2">
    <source>
        <dbReference type="EMBL" id="KAJ7714605.1"/>
    </source>
</evidence>
<proteinExistence type="predicted"/>
<sequence length="472" mass="53477">MSAINAIQPAEPARVATLPHVRPLTAFGRHPNSIRVVMGPRRSLYTPLMSSSLAPVYAAPNSTPRTRWPGEWKKFTRVDGVVYFTSDNGRLITTDDVSDATTRDVVVATYNHYNEWFEGIDAEDGEMFIFNAALDPIIYLASWSLGETYEFTPDGEELVVESDAKYWDYAWRFPMHRTYLPAFREEEFRGALAFGSNERARNRKLTTFPLKDPQIRRMMRIYYDLKEGHTAHCNLIPALVYHVARTYKWIARRWSPCPGQNVRVLDGVLALALCGTHHNYRTRLQATVPAGGILLSDFRQLMRKLLSEWADSNLVATVVLSVNIGFLGLPNLQALHRSASLVSSLCAMASLITGLHHVWQHREKINTEHDDAVEYLYFLKPWCQRTPRKLAPTALDLTLTASLLALPLAALQWALLSLATAIATYAFQSTTEKTGHLLFLVLVGLLAGLSFCVFLIFWRFRRTASRYPSRLD</sequence>
<keyword evidence="3" id="KW-1185">Reference proteome</keyword>
<keyword evidence="1" id="KW-1133">Transmembrane helix</keyword>
<comment type="caution">
    <text evidence="2">The sequence shown here is derived from an EMBL/GenBank/DDBJ whole genome shotgun (WGS) entry which is preliminary data.</text>
</comment>
<organism evidence="2 3">
    <name type="scientific">Mycena metata</name>
    <dbReference type="NCBI Taxonomy" id="1033252"/>
    <lineage>
        <taxon>Eukaryota</taxon>
        <taxon>Fungi</taxon>
        <taxon>Dikarya</taxon>
        <taxon>Basidiomycota</taxon>
        <taxon>Agaricomycotina</taxon>
        <taxon>Agaricomycetes</taxon>
        <taxon>Agaricomycetidae</taxon>
        <taxon>Agaricales</taxon>
        <taxon>Marasmiineae</taxon>
        <taxon>Mycenaceae</taxon>
        <taxon>Mycena</taxon>
    </lineage>
</organism>
<reference evidence="2" key="1">
    <citation type="submission" date="2023-03" db="EMBL/GenBank/DDBJ databases">
        <title>Massive genome expansion in bonnet fungi (Mycena s.s.) driven by repeated elements and novel gene families across ecological guilds.</title>
        <authorList>
            <consortium name="Lawrence Berkeley National Laboratory"/>
            <person name="Harder C.B."/>
            <person name="Miyauchi S."/>
            <person name="Viragh M."/>
            <person name="Kuo A."/>
            <person name="Thoen E."/>
            <person name="Andreopoulos B."/>
            <person name="Lu D."/>
            <person name="Skrede I."/>
            <person name="Drula E."/>
            <person name="Henrissat B."/>
            <person name="Morin E."/>
            <person name="Kohler A."/>
            <person name="Barry K."/>
            <person name="LaButti K."/>
            <person name="Morin E."/>
            <person name="Salamov A."/>
            <person name="Lipzen A."/>
            <person name="Mereny Z."/>
            <person name="Hegedus B."/>
            <person name="Baldrian P."/>
            <person name="Stursova M."/>
            <person name="Weitz H."/>
            <person name="Taylor A."/>
            <person name="Grigoriev I.V."/>
            <person name="Nagy L.G."/>
            <person name="Martin F."/>
            <person name="Kauserud H."/>
        </authorList>
    </citation>
    <scope>NUCLEOTIDE SEQUENCE</scope>
    <source>
        <strain evidence="2">CBHHK182m</strain>
    </source>
</reference>
<evidence type="ECO:0000313" key="3">
    <source>
        <dbReference type="Proteomes" id="UP001215598"/>
    </source>
</evidence>
<feature type="transmembrane region" description="Helical" evidence="1">
    <location>
        <begin position="436"/>
        <end position="460"/>
    </location>
</feature>
<dbReference type="Proteomes" id="UP001215598">
    <property type="component" value="Unassembled WGS sequence"/>
</dbReference>
<dbReference type="AlphaFoldDB" id="A0AAD7H8L9"/>
<gene>
    <name evidence="2" type="ORF">B0H16DRAFT_1807751</name>
</gene>